<protein>
    <submittedName>
        <fullName evidence="2">Uncharacterized protein</fullName>
    </submittedName>
</protein>
<reference evidence="2 3" key="1">
    <citation type="journal article" date="2024" name="Commun. Biol.">
        <title>Comparative genomic analysis of thermophilic fungi reveals convergent evolutionary adaptations and gene losses.</title>
        <authorList>
            <person name="Steindorff A.S."/>
            <person name="Aguilar-Pontes M.V."/>
            <person name="Robinson A.J."/>
            <person name="Andreopoulos B."/>
            <person name="LaButti K."/>
            <person name="Kuo A."/>
            <person name="Mondo S."/>
            <person name="Riley R."/>
            <person name="Otillar R."/>
            <person name="Haridas S."/>
            <person name="Lipzen A."/>
            <person name="Grimwood J."/>
            <person name="Schmutz J."/>
            <person name="Clum A."/>
            <person name="Reid I.D."/>
            <person name="Moisan M.C."/>
            <person name="Butler G."/>
            <person name="Nguyen T.T.M."/>
            <person name="Dewar K."/>
            <person name="Conant G."/>
            <person name="Drula E."/>
            <person name="Henrissat B."/>
            <person name="Hansel C."/>
            <person name="Singer S."/>
            <person name="Hutchinson M.I."/>
            <person name="de Vries R.P."/>
            <person name="Natvig D.O."/>
            <person name="Powell A.J."/>
            <person name="Tsang A."/>
            <person name="Grigoriev I.V."/>
        </authorList>
    </citation>
    <scope>NUCLEOTIDE SEQUENCE [LARGE SCALE GENOMIC DNA]</scope>
    <source>
        <strain evidence="2 3">ATCC 24622</strain>
    </source>
</reference>
<accession>A0ABR3XBY8</accession>
<gene>
    <name evidence="2" type="ORF">VTK73DRAFT_988</name>
</gene>
<keyword evidence="1" id="KW-0539">Nucleus</keyword>
<dbReference type="PANTHER" id="PTHR37540:SF5">
    <property type="entry name" value="TRANSCRIPTION FACTOR DOMAIN-CONTAINING PROTEIN"/>
    <property type="match status" value="1"/>
</dbReference>
<comment type="caution">
    <text evidence="2">The sequence shown here is derived from an EMBL/GenBank/DDBJ whole genome shotgun (WGS) entry which is preliminary data.</text>
</comment>
<dbReference type="Pfam" id="PF11951">
    <property type="entry name" value="Fungal_trans_2"/>
    <property type="match status" value="1"/>
</dbReference>
<dbReference type="Proteomes" id="UP001586593">
    <property type="component" value="Unassembled WGS sequence"/>
</dbReference>
<proteinExistence type="predicted"/>
<dbReference type="PANTHER" id="PTHR37540">
    <property type="entry name" value="TRANSCRIPTION FACTOR (ACR-2), PUTATIVE-RELATED-RELATED"/>
    <property type="match status" value="1"/>
</dbReference>
<evidence type="ECO:0000256" key="1">
    <source>
        <dbReference type="ARBA" id="ARBA00023242"/>
    </source>
</evidence>
<keyword evidence="3" id="KW-1185">Reference proteome</keyword>
<dbReference type="EMBL" id="JAZHXJ010000122">
    <property type="protein sequence ID" value="KAL1873443.1"/>
    <property type="molecule type" value="Genomic_DNA"/>
</dbReference>
<sequence>MKLKFKVQAISPAAHAHDETQDSRASSLSFVNISHPTQINQQATRHQIRRHVMKDIGRSRRRTLAVSRPKSRYGVVEATSSPLARAIPLYWGDVKVCPNFQRLFRSMDMVSEGLLALALADSAHGFRQTLDEGLGDRWRREQAPSWGPSLDEMRQYTDSLSLVRRSITIGQDGTHRYAVIGTIICLAVFDMRVGDRDRWTMHMEGLRRLIQLGGDVELLGACPAVRQSLFIADVLGSLVNGTSPRFRAPRRHPPSDARPKSEHWVLSRLRRCSTLSPCERASLVLVGRALGSASQLADMLNLASTAEPMTLDLLIPVCRIAHDVLSLSGLYASGPSAGRQEPAPEATALSELVRISVLSMLSTVITTTSGDGMYCATRRRAAVLPMMRLVGNDVWTMCGELKLWMLVIQTLMETGTDRLCLLDQIAQAMASLSLRTWADLEACLQSVVWIEKAAMQEMAELKYDIEDRLTSRIRQGAT</sequence>
<name>A0ABR3XBY8_9PEZI</name>
<dbReference type="InterPro" id="IPR021858">
    <property type="entry name" value="Fun_TF"/>
</dbReference>
<evidence type="ECO:0000313" key="2">
    <source>
        <dbReference type="EMBL" id="KAL1873443.1"/>
    </source>
</evidence>
<organism evidence="2 3">
    <name type="scientific">Phialemonium thermophilum</name>
    <dbReference type="NCBI Taxonomy" id="223376"/>
    <lineage>
        <taxon>Eukaryota</taxon>
        <taxon>Fungi</taxon>
        <taxon>Dikarya</taxon>
        <taxon>Ascomycota</taxon>
        <taxon>Pezizomycotina</taxon>
        <taxon>Sordariomycetes</taxon>
        <taxon>Sordariomycetidae</taxon>
        <taxon>Cephalothecales</taxon>
        <taxon>Cephalothecaceae</taxon>
        <taxon>Phialemonium</taxon>
    </lineage>
</organism>
<evidence type="ECO:0000313" key="3">
    <source>
        <dbReference type="Proteomes" id="UP001586593"/>
    </source>
</evidence>